<keyword evidence="2" id="KW-1185">Reference proteome</keyword>
<dbReference type="InterPro" id="IPR008183">
    <property type="entry name" value="Aldose_1/G6P_1-epimerase"/>
</dbReference>
<organism evidence="1 2">
    <name type="scientific">Spiroplasma tabanidicola</name>
    <dbReference type="NCBI Taxonomy" id="324079"/>
    <lineage>
        <taxon>Bacteria</taxon>
        <taxon>Bacillati</taxon>
        <taxon>Mycoplasmatota</taxon>
        <taxon>Mollicutes</taxon>
        <taxon>Entomoplasmatales</taxon>
        <taxon>Spiroplasmataceae</taxon>
        <taxon>Spiroplasma</taxon>
    </lineage>
</organism>
<dbReference type="GO" id="GO:0016853">
    <property type="term" value="F:isomerase activity"/>
    <property type="evidence" value="ECO:0007669"/>
    <property type="project" value="InterPro"/>
</dbReference>
<dbReference type="GO" id="GO:0005975">
    <property type="term" value="P:carbohydrate metabolic process"/>
    <property type="evidence" value="ECO:0007669"/>
    <property type="project" value="InterPro"/>
</dbReference>
<name>A0A6I6CDT5_9MOLU</name>
<gene>
    <name evidence="1" type="primary">galM</name>
    <name evidence="1" type="ORF">STABA_v1c09290</name>
</gene>
<dbReference type="Proteomes" id="UP000424468">
    <property type="component" value="Chromosome"/>
</dbReference>
<dbReference type="Pfam" id="PF01263">
    <property type="entry name" value="Aldose_epim"/>
    <property type="match status" value="1"/>
</dbReference>
<sequence>MYQLKNDVLNVGFKVANQGLEIVSIKHKGEEVLYQQDGSWNKTWPILFPICGNVSGPFVHDEKEFHTPRHGFFAQMKDWDIKLEGETKAVCMFRAHNQFKSIYPFDFDLVINIIIERNMLTYTFEVINVGKEMMSYSFGHHPAFKVDKNSKVVFESEQAYVTKFGKGGTYIPNQEKMYAKEVVISEVDYSDSKSLLFDEFKLDSILYEYKNKKIKMSFDKEPYFVLWKATNDVDFICIEPYWGLPDLEKRIGNRFRDKLAMRQIDPGNKEVINLSIQIN</sequence>
<dbReference type="SUPFAM" id="SSF74650">
    <property type="entry name" value="Galactose mutarotase-like"/>
    <property type="match status" value="1"/>
</dbReference>
<proteinExistence type="predicted"/>
<dbReference type="AlphaFoldDB" id="A0A6I6CDT5"/>
<dbReference type="InterPro" id="IPR014718">
    <property type="entry name" value="GH-type_carb-bd"/>
</dbReference>
<protein>
    <submittedName>
        <fullName evidence="1">Aldose 1-epimerase</fullName>
    </submittedName>
</protein>
<dbReference type="InterPro" id="IPR011013">
    <property type="entry name" value="Gal_mutarotase_sf_dom"/>
</dbReference>
<evidence type="ECO:0000313" key="2">
    <source>
        <dbReference type="Proteomes" id="UP000424468"/>
    </source>
</evidence>
<dbReference type="OrthoDB" id="9795355at2"/>
<dbReference type="KEGG" id="stab:STABA_v1c09290"/>
<dbReference type="Gene3D" id="2.70.98.10">
    <property type="match status" value="1"/>
</dbReference>
<dbReference type="EMBL" id="CP046276">
    <property type="protein sequence ID" value="QGS52282.1"/>
    <property type="molecule type" value="Genomic_DNA"/>
</dbReference>
<reference evidence="1 2" key="1">
    <citation type="submission" date="2019-11" db="EMBL/GenBank/DDBJ databases">
        <title>Complete genome sequence of Spiroplasma tabanidicola TAUS-1 (DSM 22603).</title>
        <authorList>
            <person name="Huang C.-T."/>
            <person name="Lin Y.-C."/>
            <person name="Kuo C.-H."/>
        </authorList>
    </citation>
    <scope>NUCLEOTIDE SEQUENCE [LARGE SCALE GENOMIC DNA]</scope>
    <source>
        <strain evidence="1 2">TAUS-1</strain>
    </source>
</reference>
<dbReference type="GO" id="GO:0030246">
    <property type="term" value="F:carbohydrate binding"/>
    <property type="evidence" value="ECO:0007669"/>
    <property type="project" value="InterPro"/>
</dbReference>
<dbReference type="RefSeq" id="WP_156007088.1">
    <property type="nucleotide sequence ID" value="NZ_CP046276.1"/>
</dbReference>
<accession>A0A6I6CDT5</accession>
<evidence type="ECO:0000313" key="1">
    <source>
        <dbReference type="EMBL" id="QGS52282.1"/>
    </source>
</evidence>